<gene>
    <name evidence="9" type="ORF">HMI49_10925</name>
</gene>
<reference evidence="9 10" key="1">
    <citation type="submission" date="2020-05" db="EMBL/GenBank/DDBJ databases">
        <authorList>
            <person name="Whitworth D."/>
        </authorList>
    </citation>
    <scope>NUCLEOTIDE SEQUENCE [LARGE SCALE GENOMIC DNA]</scope>
    <source>
        <strain evidence="9 10">AB043B</strain>
    </source>
</reference>
<dbReference type="RefSeq" id="WP_120524032.1">
    <property type="nucleotide sequence ID" value="NZ_JABFJV010000045.1"/>
</dbReference>
<accession>A0A3A8IPG9</accession>
<dbReference type="SUPFAM" id="SSF81452">
    <property type="entry name" value="Cytochrome c oxidase subunit III-like"/>
    <property type="match status" value="1"/>
</dbReference>
<dbReference type="EMBL" id="JABFJV010000045">
    <property type="protein sequence ID" value="NOK33712.1"/>
    <property type="molecule type" value="Genomic_DNA"/>
</dbReference>
<dbReference type="PROSITE" id="PS50253">
    <property type="entry name" value="COX3"/>
    <property type="match status" value="1"/>
</dbReference>
<dbReference type="Pfam" id="PF00510">
    <property type="entry name" value="COX3"/>
    <property type="match status" value="1"/>
</dbReference>
<dbReference type="OrthoDB" id="9810850at2"/>
<proteinExistence type="inferred from homology"/>
<evidence type="ECO:0000256" key="5">
    <source>
        <dbReference type="ARBA" id="ARBA00023136"/>
    </source>
</evidence>
<protein>
    <submittedName>
        <fullName evidence="9">Cytochrome c oxidase subunit 3 family protein</fullName>
    </submittedName>
</protein>
<evidence type="ECO:0000313" key="10">
    <source>
        <dbReference type="Proteomes" id="UP000563426"/>
    </source>
</evidence>
<dbReference type="GO" id="GO:0004129">
    <property type="term" value="F:cytochrome-c oxidase activity"/>
    <property type="evidence" value="ECO:0007669"/>
    <property type="project" value="InterPro"/>
</dbReference>
<dbReference type="AlphaFoldDB" id="A0A3A8IPG9"/>
<evidence type="ECO:0000256" key="3">
    <source>
        <dbReference type="ARBA" id="ARBA00022692"/>
    </source>
</evidence>
<keyword evidence="5 7" id="KW-0472">Membrane</keyword>
<evidence type="ECO:0000256" key="2">
    <source>
        <dbReference type="ARBA" id="ARBA00010581"/>
    </source>
</evidence>
<evidence type="ECO:0000256" key="1">
    <source>
        <dbReference type="ARBA" id="ARBA00004141"/>
    </source>
</evidence>
<organism evidence="9 10">
    <name type="scientific">Corallococcus exercitus</name>
    <dbReference type="NCBI Taxonomy" id="2316736"/>
    <lineage>
        <taxon>Bacteria</taxon>
        <taxon>Pseudomonadati</taxon>
        <taxon>Myxococcota</taxon>
        <taxon>Myxococcia</taxon>
        <taxon>Myxococcales</taxon>
        <taxon>Cystobacterineae</taxon>
        <taxon>Myxococcaceae</taxon>
        <taxon>Corallococcus</taxon>
    </lineage>
</organism>
<dbReference type="PANTHER" id="PTHR11403">
    <property type="entry name" value="CYTOCHROME C OXIDASE SUBUNIT III"/>
    <property type="match status" value="1"/>
</dbReference>
<feature type="transmembrane region" description="Helical" evidence="7">
    <location>
        <begin position="190"/>
        <end position="208"/>
    </location>
</feature>
<sequence>MPPEAVTEHWGSEDARKQAAYLGMWVFIATEVLLFAGLFTAYGVYRSVYPEAFRAAQLTMEVGLGTLNTFLLVSSSILVALAVHAVRGNRPGLGGALLLAAALLGIVFLGVKGVEYSHHVREGGLPGDAYRFAEVPRVGASLFFTLYYLLTGLHALHVTVGVSVLTVLGVRSASGAFGPSYATPVELGGMYWHLVDVIWLFVYPILYLS</sequence>
<feature type="transmembrane region" description="Helical" evidence="7">
    <location>
        <begin position="146"/>
        <end position="170"/>
    </location>
</feature>
<feature type="transmembrane region" description="Helical" evidence="7">
    <location>
        <begin position="20"/>
        <end position="45"/>
    </location>
</feature>
<evidence type="ECO:0000256" key="7">
    <source>
        <dbReference type="SAM" id="Phobius"/>
    </source>
</evidence>
<feature type="transmembrane region" description="Helical" evidence="7">
    <location>
        <begin position="66"/>
        <end position="86"/>
    </location>
</feature>
<dbReference type="InterPro" id="IPR000298">
    <property type="entry name" value="Cyt_c_oxidase-like_su3"/>
</dbReference>
<dbReference type="InterPro" id="IPR035973">
    <property type="entry name" value="Cyt_c_oxidase_su3-like_sf"/>
</dbReference>
<dbReference type="InterPro" id="IPR013833">
    <property type="entry name" value="Cyt_c_oxidase_su3_a-hlx"/>
</dbReference>
<comment type="caution">
    <text evidence="9">The sequence shown here is derived from an EMBL/GenBank/DDBJ whole genome shotgun (WGS) entry which is preliminary data.</text>
</comment>
<keyword evidence="3 6" id="KW-0812">Transmembrane</keyword>
<evidence type="ECO:0000256" key="6">
    <source>
        <dbReference type="RuleBase" id="RU003376"/>
    </source>
</evidence>
<dbReference type="GO" id="GO:0005886">
    <property type="term" value="C:plasma membrane"/>
    <property type="evidence" value="ECO:0007669"/>
    <property type="project" value="UniProtKB-SubCell"/>
</dbReference>
<dbReference type="InterPro" id="IPR024791">
    <property type="entry name" value="Cyt_c/ubiquinol_Oxase_su3"/>
</dbReference>
<feature type="transmembrane region" description="Helical" evidence="7">
    <location>
        <begin position="92"/>
        <end position="111"/>
    </location>
</feature>
<dbReference type="Proteomes" id="UP000563426">
    <property type="component" value="Unassembled WGS sequence"/>
</dbReference>
<evidence type="ECO:0000259" key="8">
    <source>
        <dbReference type="PROSITE" id="PS50253"/>
    </source>
</evidence>
<keyword evidence="10" id="KW-1185">Reference proteome</keyword>
<dbReference type="PANTHER" id="PTHR11403:SF6">
    <property type="entry name" value="NITRIC OXIDE REDUCTASE SUBUNIT E"/>
    <property type="match status" value="1"/>
</dbReference>
<dbReference type="GO" id="GO:0019646">
    <property type="term" value="P:aerobic electron transport chain"/>
    <property type="evidence" value="ECO:0007669"/>
    <property type="project" value="InterPro"/>
</dbReference>
<evidence type="ECO:0000256" key="4">
    <source>
        <dbReference type="ARBA" id="ARBA00022989"/>
    </source>
</evidence>
<comment type="subcellular location">
    <subcellularLocation>
        <location evidence="6">Cell membrane</location>
        <topology evidence="6">Multi-pass membrane protein</topology>
    </subcellularLocation>
    <subcellularLocation>
        <location evidence="1">Membrane</location>
        <topology evidence="1">Multi-pass membrane protein</topology>
    </subcellularLocation>
</comment>
<keyword evidence="4 7" id="KW-1133">Transmembrane helix</keyword>
<name>A0A3A8IPG9_9BACT</name>
<comment type="similarity">
    <text evidence="2 6">Belongs to the cytochrome c oxidase subunit 3 family.</text>
</comment>
<dbReference type="Gene3D" id="1.20.120.80">
    <property type="entry name" value="Cytochrome c oxidase, subunit III, four-helix bundle"/>
    <property type="match status" value="1"/>
</dbReference>
<evidence type="ECO:0000313" key="9">
    <source>
        <dbReference type="EMBL" id="NOK33712.1"/>
    </source>
</evidence>
<feature type="domain" description="Heme-copper oxidase subunit III family profile" evidence="8">
    <location>
        <begin position="1"/>
        <end position="209"/>
    </location>
</feature>